<protein>
    <submittedName>
        <fullName evidence="1">Uncharacterized protein</fullName>
    </submittedName>
</protein>
<dbReference type="EMBL" id="AKAU01000040">
    <property type="protein sequence ID" value="EIN02176.1"/>
    <property type="molecule type" value="Genomic_DNA"/>
</dbReference>
<accession>A0ABN0FTN3</accession>
<keyword evidence="2" id="KW-1185">Reference proteome</keyword>
<sequence>MKSRCLAQNAVLPLRHDVRGGALKAPMLESLVSTGMPILANDLSLRQRGIAADIWDVGRIDTS</sequence>
<evidence type="ECO:0000313" key="1">
    <source>
        <dbReference type="EMBL" id="EIN02176.1"/>
    </source>
</evidence>
<gene>
    <name evidence="1" type="ORF">WQE_05057</name>
</gene>
<dbReference type="Proteomes" id="UP000004980">
    <property type="component" value="Unassembled WGS sequence"/>
</dbReference>
<proteinExistence type="predicted"/>
<name>A0ABN0FTN3_9BURK</name>
<organism evidence="1 2">
    <name type="scientific">Paraburkholderia hospita</name>
    <dbReference type="NCBI Taxonomy" id="169430"/>
    <lineage>
        <taxon>Bacteria</taxon>
        <taxon>Pseudomonadati</taxon>
        <taxon>Pseudomonadota</taxon>
        <taxon>Betaproteobacteria</taxon>
        <taxon>Burkholderiales</taxon>
        <taxon>Burkholderiaceae</taxon>
        <taxon>Paraburkholderia</taxon>
    </lineage>
</organism>
<dbReference type="RefSeq" id="WP_007578408.1">
    <property type="nucleotide sequence ID" value="NZ_AKAU01000040.1"/>
</dbReference>
<comment type="caution">
    <text evidence="1">The sequence shown here is derived from an EMBL/GenBank/DDBJ whole genome shotgun (WGS) entry which is preliminary data.</text>
</comment>
<reference evidence="1 2" key="1">
    <citation type="journal article" date="2012" name="J. Bacteriol.">
        <title>Draft Genome Sequence of the Soil Bacterium Burkholderia terrae Strain BS001, Which Interacts with Fungal Surface Structures.</title>
        <authorList>
            <person name="Nazir R."/>
            <person name="Hansen M.A."/>
            <person name="Sorensen S."/>
            <person name="van Elsas J.D."/>
        </authorList>
    </citation>
    <scope>NUCLEOTIDE SEQUENCE [LARGE SCALE GENOMIC DNA]</scope>
    <source>
        <strain evidence="1 2">BS001</strain>
    </source>
</reference>
<evidence type="ECO:0000313" key="2">
    <source>
        <dbReference type="Proteomes" id="UP000004980"/>
    </source>
</evidence>